<sequence length="386" mass="41589">MKRIAAWTGALVAIALAAFLILGPGIAENSMNKVVGTKATVSPRAEALHRSLTIADLHGDTLLWQRDMLEASTRGHIDLLRLQAGNVALQVFSSVSQTPRGQNYQSNPDNDQLWLLVMAQQQPVRTWFSPLERTLFHGQKLDAAVAASNGDIIAIRTRADVARLVAARARGQRTTGALFSVEGLHNLEGDFANLDRLYRAGVRMAGLTHFFDNQIAGSMHGERKGGLTPLGRRVVREMERRGMVIDIAHCSHACVAEVLAMATRPVVSSHGGVQATCRENRNLSDEEIRGVARTGGVIGVGVWDAAVCGTEPADTARAMRHIRDLVGIDHVGLGTDFDGAVTAGYDVSRMALITQALIDQGFTDEEIAKAMGDNVLRVLGQTLPAR</sequence>
<evidence type="ECO:0000313" key="2">
    <source>
        <dbReference type="Proteomes" id="UP000503018"/>
    </source>
</evidence>
<dbReference type="InterPro" id="IPR032466">
    <property type="entry name" value="Metal_Hydrolase"/>
</dbReference>
<dbReference type="Proteomes" id="UP000503018">
    <property type="component" value="Chromosome"/>
</dbReference>
<dbReference type="SUPFAM" id="SSF51556">
    <property type="entry name" value="Metallo-dependent hydrolases"/>
    <property type="match status" value="1"/>
</dbReference>
<dbReference type="Gene3D" id="3.20.20.140">
    <property type="entry name" value="Metal-dependent hydrolases"/>
    <property type="match status" value="1"/>
</dbReference>
<dbReference type="KEGG" id="slan:GV829_00515"/>
<dbReference type="GO" id="GO:0070573">
    <property type="term" value="F:metallodipeptidase activity"/>
    <property type="evidence" value="ECO:0007669"/>
    <property type="project" value="InterPro"/>
</dbReference>
<accession>A0A6M4ARY2</accession>
<proteinExistence type="predicted"/>
<dbReference type="InterPro" id="IPR008257">
    <property type="entry name" value="Pept_M19"/>
</dbReference>
<dbReference type="RefSeq" id="WP_169943334.1">
    <property type="nucleotide sequence ID" value="NZ_CP053015.1"/>
</dbReference>
<gene>
    <name evidence="1" type="ORF">GV829_00515</name>
</gene>
<evidence type="ECO:0000313" key="1">
    <source>
        <dbReference type="EMBL" id="QJQ31122.1"/>
    </source>
</evidence>
<dbReference type="PANTHER" id="PTHR10443">
    <property type="entry name" value="MICROSOMAL DIPEPTIDASE"/>
    <property type="match status" value="1"/>
</dbReference>
<dbReference type="GO" id="GO:0006508">
    <property type="term" value="P:proteolysis"/>
    <property type="evidence" value="ECO:0007669"/>
    <property type="project" value="InterPro"/>
</dbReference>
<dbReference type="Pfam" id="PF01244">
    <property type="entry name" value="Peptidase_M19"/>
    <property type="match status" value="1"/>
</dbReference>
<reference evidence="1 2" key="1">
    <citation type="submission" date="2020-01" db="EMBL/GenBank/DDBJ databases">
        <title>Sphingomonas sp. strain CSW-10.</title>
        <authorList>
            <person name="Chen W.-M."/>
        </authorList>
    </citation>
    <scope>NUCLEOTIDE SEQUENCE [LARGE SCALE GENOMIC DNA]</scope>
    <source>
        <strain evidence="1 2">CSW-10</strain>
    </source>
</reference>
<protein>
    <submittedName>
        <fullName evidence="1">Peptidase M19</fullName>
    </submittedName>
</protein>
<name>A0A6M4ARY2_9SPHN</name>
<dbReference type="PROSITE" id="PS51365">
    <property type="entry name" value="RENAL_DIPEPTIDASE_2"/>
    <property type="match status" value="1"/>
</dbReference>
<keyword evidence="2" id="KW-1185">Reference proteome</keyword>
<dbReference type="AlphaFoldDB" id="A0A6M4ARY2"/>
<dbReference type="PANTHER" id="PTHR10443:SF12">
    <property type="entry name" value="DIPEPTIDASE"/>
    <property type="match status" value="1"/>
</dbReference>
<dbReference type="EMBL" id="CP053015">
    <property type="protein sequence ID" value="QJQ31122.1"/>
    <property type="molecule type" value="Genomic_DNA"/>
</dbReference>
<organism evidence="1 2">
    <name type="scientific">Sphingomonas lacunae</name>
    <dbReference type="NCBI Taxonomy" id="2698828"/>
    <lineage>
        <taxon>Bacteria</taxon>
        <taxon>Pseudomonadati</taxon>
        <taxon>Pseudomonadota</taxon>
        <taxon>Alphaproteobacteria</taxon>
        <taxon>Sphingomonadales</taxon>
        <taxon>Sphingomonadaceae</taxon>
        <taxon>Sphingomonas</taxon>
    </lineage>
</organism>